<keyword evidence="9" id="KW-1185">Reference proteome</keyword>
<feature type="domain" description="Plastocyanin-like" evidence="6">
    <location>
        <begin position="47"/>
        <end position="153"/>
    </location>
</feature>
<evidence type="ECO:0000256" key="4">
    <source>
        <dbReference type="SAM" id="MobiDB-lite"/>
    </source>
</evidence>
<dbReference type="EMBL" id="VIVK01000001">
    <property type="protein sequence ID" value="TWD83027.1"/>
    <property type="molecule type" value="Genomic_DNA"/>
</dbReference>
<dbReference type="PANTHER" id="PTHR11709:SF394">
    <property type="entry name" value="FI03373P-RELATED"/>
    <property type="match status" value="1"/>
</dbReference>
<keyword evidence="2" id="KW-0560">Oxidoreductase</keyword>
<dbReference type="Proteomes" id="UP000318380">
    <property type="component" value="Unassembled WGS sequence"/>
</dbReference>
<dbReference type="InterPro" id="IPR011706">
    <property type="entry name" value="Cu-oxidase_C"/>
</dbReference>
<name>A0A561BW19_9ACTN</name>
<evidence type="ECO:0000256" key="2">
    <source>
        <dbReference type="ARBA" id="ARBA00023002"/>
    </source>
</evidence>
<evidence type="ECO:0000313" key="9">
    <source>
        <dbReference type="Proteomes" id="UP000318380"/>
    </source>
</evidence>
<keyword evidence="1" id="KW-0479">Metal-binding</keyword>
<organism evidence="8 9">
    <name type="scientific">Kribbella amoyensis</name>
    <dbReference type="NCBI Taxonomy" id="996641"/>
    <lineage>
        <taxon>Bacteria</taxon>
        <taxon>Bacillati</taxon>
        <taxon>Actinomycetota</taxon>
        <taxon>Actinomycetes</taxon>
        <taxon>Propionibacteriales</taxon>
        <taxon>Kribbellaceae</taxon>
        <taxon>Kribbella</taxon>
    </lineage>
</organism>
<dbReference type="Pfam" id="PF07731">
    <property type="entry name" value="Cu-oxidase_2"/>
    <property type="match status" value="1"/>
</dbReference>
<evidence type="ECO:0000256" key="1">
    <source>
        <dbReference type="ARBA" id="ARBA00022723"/>
    </source>
</evidence>
<dbReference type="GO" id="GO:0005507">
    <property type="term" value="F:copper ion binding"/>
    <property type="evidence" value="ECO:0007669"/>
    <property type="project" value="InterPro"/>
</dbReference>
<feature type="domain" description="Heavy metal binding" evidence="7">
    <location>
        <begin position="354"/>
        <end position="379"/>
    </location>
</feature>
<evidence type="ECO:0000313" key="8">
    <source>
        <dbReference type="EMBL" id="TWD83027.1"/>
    </source>
</evidence>
<dbReference type="PROSITE" id="PS00080">
    <property type="entry name" value="MULTICOPPER_OXIDASE2"/>
    <property type="match status" value="1"/>
</dbReference>
<evidence type="ECO:0000256" key="3">
    <source>
        <dbReference type="ARBA" id="ARBA00023008"/>
    </source>
</evidence>
<dbReference type="InterPro" id="IPR002355">
    <property type="entry name" value="Cu_oxidase_Cu_BS"/>
</dbReference>
<feature type="domain" description="Plastocyanin-like" evidence="5">
    <location>
        <begin position="440"/>
        <end position="543"/>
    </location>
</feature>
<reference evidence="8 9" key="1">
    <citation type="submission" date="2019-06" db="EMBL/GenBank/DDBJ databases">
        <title>Sequencing the genomes of 1000 actinobacteria strains.</title>
        <authorList>
            <person name="Klenk H.-P."/>
        </authorList>
    </citation>
    <scope>NUCLEOTIDE SEQUENCE [LARGE SCALE GENOMIC DNA]</scope>
    <source>
        <strain evidence="8 9">DSM 24683</strain>
    </source>
</reference>
<dbReference type="CDD" id="cd04207">
    <property type="entry name" value="CuRO_3_LCC_like"/>
    <property type="match status" value="1"/>
</dbReference>
<feature type="region of interest" description="Disordered" evidence="4">
    <location>
        <begin position="387"/>
        <end position="412"/>
    </location>
</feature>
<gene>
    <name evidence="8" type="ORF">FB561_4179</name>
</gene>
<dbReference type="GO" id="GO:0016491">
    <property type="term" value="F:oxidoreductase activity"/>
    <property type="evidence" value="ECO:0007669"/>
    <property type="project" value="UniProtKB-KW"/>
</dbReference>
<evidence type="ECO:0000259" key="7">
    <source>
        <dbReference type="Pfam" id="PF19335"/>
    </source>
</evidence>
<dbReference type="Gene3D" id="2.60.40.420">
    <property type="entry name" value="Cupredoxins - blue copper proteins"/>
    <property type="match status" value="3"/>
</dbReference>
<dbReference type="PANTHER" id="PTHR11709">
    <property type="entry name" value="MULTI-COPPER OXIDASE"/>
    <property type="match status" value="1"/>
</dbReference>
<dbReference type="Pfam" id="PF19335">
    <property type="entry name" value="HMBD"/>
    <property type="match status" value="1"/>
</dbReference>
<dbReference type="InterPro" id="IPR008972">
    <property type="entry name" value="Cupredoxin"/>
</dbReference>
<evidence type="ECO:0000259" key="5">
    <source>
        <dbReference type="Pfam" id="PF07731"/>
    </source>
</evidence>
<protein>
    <submittedName>
        <fullName evidence="8">FtsP/CotA-like multicopper oxidase with cupredoxin domain</fullName>
    </submittedName>
</protein>
<dbReference type="AlphaFoldDB" id="A0A561BW19"/>
<evidence type="ECO:0000259" key="6">
    <source>
        <dbReference type="Pfam" id="PF07732"/>
    </source>
</evidence>
<dbReference type="Pfam" id="PF07732">
    <property type="entry name" value="Cu-oxidase_3"/>
    <property type="match status" value="1"/>
</dbReference>
<dbReference type="RefSeq" id="WP_145809072.1">
    <property type="nucleotide sequence ID" value="NZ_VIVK01000001.1"/>
</dbReference>
<dbReference type="InterPro" id="IPR045800">
    <property type="entry name" value="HMBD"/>
</dbReference>
<dbReference type="InterPro" id="IPR045087">
    <property type="entry name" value="Cu-oxidase_fam"/>
</dbReference>
<dbReference type="OrthoDB" id="345021at2"/>
<feature type="region of interest" description="Disordered" evidence="4">
    <location>
        <begin position="1"/>
        <end position="24"/>
    </location>
</feature>
<keyword evidence="3" id="KW-0186">Copper</keyword>
<proteinExistence type="predicted"/>
<sequence length="543" mass="60879">MSSHSDHTESVNFPTDLRDLPASRPTESVTLANGEEYALRIAPMVKQLGDVAVRMLAYNGSVPGPTLRVQQGSEVVVNVTNEADTEATVHWHGLRLENAYDGTHETQTPMRVGQSFSYRLQFHDPGLYWYHPHIREDYGQEMGLYGNIVVVPSDPGYWPPVNREELITLDDVLLEDGRIASFSRTETTYVAMGRFGNTMLVSGDLTAELSADLGEVVRLYLTNTANTRVFNVGFDRARMKLVGGDSGRVEQEEFVTEVMLAPSERIVVDVLFDRPGTVTLEHRHPERTYPLASVTVRDTPAEPALSEQFEVLRTNADLTAERDRLRRYREVAPDKTLAFVAEMDLGEPGGATTYTCPMHLDVVSDAPDRCPQCGMKLMPSELVHQLQEDHRDESTSSQHHAGGHGHEATGGIEWEDDMVDVNRITTPATMRWKLVDRSTAAENHAIDWRFTVGDQVKIRLVNEMDSDHPMHHPFHIHGAGRFLILSRDDTVDPNLVWKDTVLVRTGETVDILLDVTNPGLWMAHCHIAEHHESGMMFSFTVDP</sequence>
<dbReference type="InterPro" id="IPR011707">
    <property type="entry name" value="Cu-oxidase-like_N"/>
</dbReference>
<dbReference type="SUPFAM" id="SSF49503">
    <property type="entry name" value="Cupredoxins"/>
    <property type="match status" value="3"/>
</dbReference>
<comment type="caution">
    <text evidence="8">The sequence shown here is derived from an EMBL/GenBank/DDBJ whole genome shotgun (WGS) entry which is preliminary data.</text>
</comment>
<accession>A0A561BW19</accession>